<dbReference type="InterPro" id="IPR000582">
    <property type="entry name" value="Acyl-CoA-binding_protein"/>
</dbReference>
<protein>
    <recommendedName>
        <fullName evidence="1">ACB domain-containing protein</fullName>
    </recommendedName>
</protein>
<organism evidence="2">
    <name type="scientific">Ixodes ricinus</name>
    <name type="common">Common tick</name>
    <name type="synonym">Acarus ricinus</name>
    <dbReference type="NCBI Taxonomy" id="34613"/>
    <lineage>
        <taxon>Eukaryota</taxon>
        <taxon>Metazoa</taxon>
        <taxon>Ecdysozoa</taxon>
        <taxon>Arthropoda</taxon>
        <taxon>Chelicerata</taxon>
        <taxon>Arachnida</taxon>
        <taxon>Acari</taxon>
        <taxon>Parasitiformes</taxon>
        <taxon>Ixodida</taxon>
        <taxon>Ixodoidea</taxon>
        <taxon>Ixodidae</taxon>
        <taxon>Ixodinae</taxon>
        <taxon>Ixodes</taxon>
    </lineage>
</organism>
<dbReference type="CDD" id="cd02440">
    <property type="entry name" value="AdoMet_MTases"/>
    <property type="match status" value="1"/>
</dbReference>
<reference evidence="2" key="1">
    <citation type="submission" date="2016-02" db="EMBL/GenBank/DDBJ databases">
        <title>RNAseq analyses of the midgut from blood- or serum-fed Ixodes ricinus ticks.</title>
        <authorList>
            <person name="Perner J."/>
            <person name="Provaznik J."/>
            <person name="Schrenkova J."/>
            <person name="Urbanova V."/>
            <person name="Ribeiro J.M."/>
            <person name="Kopacek P."/>
        </authorList>
    </citation>
    <scope>NUCLEOTIDE SEQUENCE</scope>
    <source>
        <tissue evidence="2">Gut</tissue>
    </source>
</reference>
<dbReference type="GO" id="GO:0008168">
    <property type="term" value="F:methyltransferase activity"/>
    <property type="evidence" value="ECO:0007669"/>
    <property type="project" value="TreeGrafter"/>
</dbReference>
<dbReference type="AlphaFoldDB" id="A0A131XW55"/>
<dbReference type="InterPro" id="IPR026669">
    <property type="entry name" value="Arsenite_MeTrfase-like"/>
</dbReference>
<dbReference type="EMBL" id="GEFM01005526">
    <property type="protein sequence ID" value="JAP70270.1"/>
    <property type="molecule type" value="mRNA"/>
</dbReference>
<dbReference type="PANTHER" id="PTHR43675:SF1">
    <property type="entry name" value="RIKEN CDNA 2700097O09 GENE"/>
    <property type="match status" value="1"/>
</dbReference>
<dbReference type="InterPro" id="IPR029063">
    <property type="entry name" value="SAM-dependent_MTases_sf"/>
</dbReference>
<dbReference type="GO" id="GO:0000062">
    <property type="term" value="F:fatty-acyl-CoA binding"/>
    <property type="evidence" value="ECO:0007669"/>
    <property type="project" value="InterPro"/>
</dbReference>
<proteinExistence type="evidence at transcript level"/>
<dbReference type="PROSITE" id="PS51228">
    <property type="entry name" value="ACB_2"/>
    <property type="match status" value="1"/>
</dbReference>
<dbReference type="PANTHER" id="PTHR43675">
    <property type="entry name" value="ARSENITE METHYLTRANSFERASE"/>
    <property type="match status" value="1"/>
</dbReference>
<sequence length="307" mass="34692">MNQEQAQEKFTELLSQIDPAHSAPFILWIQRRYLIANCAGVHVAEAVHKMSQIAEYVKTIIPGDAILPSENIIQPTKGENADCRPETTVHVDAFLYSDCDIDQLVEEGKLSRNYCKACGSRDVAPLTFISHSASGRRAQFIFRDMVPYLEGKSVLDVGSRLGVMLYAAHAFTPANPIIGIEINPDFCQLQENVIKHFQMDDRIKIMNTDVRNAAEVVSAMDVVILNNVFEFFMPEHEQVQLWQFLRKHIKQGAILVTVPSLEDSLKELETGIGISQWVKQRHVTDPLAYSFMEDHDELSEVCAYEVL</sequence>
<accession>A0A131XW55</accession>
<feature type="domain" description="ACB" evidence="1">
    <location>
        <begin position="1"/>
        <end position="23"/>
    </location>
</feature>
<dbReference type="SUPFAM" id="SSF53335">
    <property type="entry name" value="S-adenosyl-L-methionine-dependent methyltransferases"/>
    <property type="match status" value="1"/>
</dbReference>
<name>A0A131XW55_IXORI</name>
<dbReference type="Gene3D" id="3.40.50.150">
    <property type="entry name" value="Vaccinia Virus protein VP39"/>
    <property type="match status" value="1"/>
</dbReference>
<evidence type="ECO:0000259" key="1">
    <source>
        <dbReference type="PROSITE" id="PS51228"/>
    </source>
</evidence>
<evidence type="ECO:0000313" key="2">
    <source>
        <dbReference type="EMBL" id="JAP70270.1"/>
    </source>
</evidence>